<proteinExistence type="predicted"/>
<name>A0A6A6ICX8_9PLEO</name>
<gene>
    <name evidence="1" type="ORF">BU26DRAFT_506145</name>
</gene>
<evidence type="ECO:0000313" key="1">
    <source>
        <dbReference type="EMBL" id="KAF2248435.1"/>
    </source>
</evidence>
<organism evidence="1 2">
    <name type="scientific">Trematosphaeria pertusa</name>
    <dbReference type="NCBI Taxonomy" id="390896"/>
    <lineage>
        <taxon>Eukaryota</taxon>
        <taxon>Fungi</taxon>
        <taxon>Dikarya</taxon>
        <taxon>Ascomycota</taxon>
        <taxon>Pezizomycotina</taxon>
        <taxon>Dothideomycetes</taxon>
        <taxon>Pleosporomycetidae</taxon>
        <taxon>Pleosporales</taxon>
        <taxon>Massarineae</taxon>
        <taxon>Trematosphaeriaceae</taxon>
        <taxon>Trematosphaeria</taxon>
    </lineage>
</organism>
<accession>A0A6A6ICX8</accession>
<reference evidence="1" key="1">
    <citation type="journal article" date="2020" name="Stud. Mycol.">
        <title>101 Dothideomycetes genomes: a test case for predicting lifestyles and emergence of pathogens.</title>
        <authorList>
            <person name="Haridas S."/>
            <person name="Albert R."/>
            <person name="Binder M."/>
            <person name="Bloem J."/>
            <person name="Labutti K."/>
            <person name="Salamov A."/>
            <person name="Andreopoulos B."/>
            <person name="Baker S."/>
            <person name="Barry K."/>
            <person name="Bills G."/>
            <person name="Bluhm B."/>
            <person name="Cannon C."/>
            <person name="Castanera R."/>
            <person name="Culley D."/>
            <person name="Daum C."/>
            <person name="Ezra D."/>
            <person name="Gonzalez J."/>
            <person name="Henrissat B."/>
            <person name="Kuo A."/>
            <person name="Liang C."/>
            <person name="Lipzen A."/>
            <person name="Lutzoni F."/>
            <person name="Magnuson J."/>
            <person name="Mondo S."/>
            <person name="Nolan M."/>
            <person name="Ohm R."/>
            <person name="Pangilinan J."/>
            <person name="Park H.-J."/>
            <person name="Ramirez L."/>
            <person name="Alfaro M."/>
            <person name="Sun H."/>
            <person name="Tritt A."/>
            <person name="Yoshinaga Y."/>
            <person name="Zwiers L.-H."/>
            <person name="Turgeon B."/>
            <person name="Goodwin S."/>
            <person name="Spatafora J."/>
            <person name="Crous P."/>
            <person name="Grigoriev I."/>
        </authorList>
    </citation>
    <scope>NUCLEOTIDE SEQUENCE</scope>
    <source>
        <strain evidence="1">CBS 122368</strain>
    </source>
</reference>
<sequence length="172" mass="19428">MVPPPVYILLKLQSSTKTKPAYKIAEITPAGWPSDHREDELNNVYVSTVVTHTTARAVEKFDVKIEGPKSGDCIVSIESWSEDRKAVEEKLQQQQIKDLIAVRQRDGKVLKPEWKHGTDGVCGEVMVKLEDWTYVWFDVVEVRIRPLVDYIGGVEQAQYRDASLERGMSVGG</sequence>
<dbReference type="EMBL" id="ML987196">
    <property type="protein sequence ID" value="KAF2248435.1"/>
    <property type="molecule type" value="Genomic_DNA"/>
</dbReference>
<evidence type="ECO:0000313" key="2">
    <source>
        <dbReference type="Proteomes" id="UP000800094"/>
    </source>
</evidence>
<dbReference type="RefSeq" id="XP_033683439.1">
    <property type="nucleotide sequence ID" value="XM_033826895.1"/>
</dbReference>
<keyword evidence="2" id="KW-1185">Reference proteome</keyword>
<dbReference type="AlphaFoldDB" id="A0A6A6ICX8"/>
<dbReference type="Proteomes" id="UP000800094">
    <property type="component" value="Unassembled WGS sequence"/>
</dbReference>
<protein>
    <submittedName>
        <fullName evidence="1">Uncharacterized protein</fullName>
    </submittedName>
</protein>
<dbReference type="GeneID" id="54580225"/>